<keyword evidence="4" id="KW-1185">Reference proteome</keyword>
<dbReference type="PANTHER" id="PTHR45947:SF3">
    <property type="entry name" value="SULFOQUINOVOSYL TRANSFERASE SQD2"/>
    <property type="match status" value="1"/>
</dbReference>
<dbReference type="PANTHER" id="PTHR45947">
    <property type="entry name" value="SULFOQUINOVOSYL TRANSFERASE SQD2"/>
    <property type="match status" value="1"/>
</dbReference>
<gene>
    <name evidence="3" type="ORF">D1115_07610</name>
</gene>
<evidence type="ECO:0000256" key="1">
    <source>
        <dbReference type="SAM" id="MobiDB-lite"/>
    </source>
</evidence>
<dbReference type="RefSeq" id="WP_128810925.1">
    <property type="nucleotide sequence ID" value="NZ_CP032093.1"/>
</dbReference>
<feature type="compositionally biased region" description="Polar residues" evidence="1">
    <location>
        <begin position="213"/>
        <end position="238"/>
    </location>
</feature>
<dbReference type="InterPro" id="IPR050194">
    <property type="entry name" value="Glycosyltransferase_grp1"/>
</dbReference>
<dbReference type="Gene3D" id="3.40.50.2000">
    <property type="entry name" value="Glycogen Phosphorylase B"/>
    <property type="match status" value="1"/>
</dbReference>
<feature type="compositionally biased region" description="Polar residues" evidence="1">
    <location>
        <begin position="419"/>
        <end position="437"/>
    </location>
</feature>
<dbReference type="CDD" id="cd03801">
    <property type="entry name" value="GT4_PimA-like"/>
    <property type="match status" value="1"/>
</dbReference>
<sequence length="445" mass="49592">MNSFTYMIYDPIPFDGGSKIATRHMLEQLPNTTTCHILTADIASWHRFRTQTSATTQASVSKQTSASKQTLNNRKLILHELKCPASLYQSTQGVMYWMSQLIFLCQIAFVWSLASLRSTSPLSKLILISGPGIDMAGYLFAQITRLFKAIPIIQFIHGPVFGSRAVAWCLKQGHTTFYLDSSKSYIARLLGLEDDKPLPRHFHTFINGIPASQWPTSNGSSQNKQTQQNRRSVNSPTHNRSRTRPTLFWAASLLKWKGLDRFIEAHQTADLSNNAITKICYIKPQNSTLEQSNAPVQRPNIAWFEAPENIDDIRATADIFVSTSQSEPFGMSVLESLAAGLLVVIPKDGAYWDQVLTHHVNCIKYDISDESALAKTLAEVVKSIEQLRPIANQGRLVAERYRASITYSSIVDAILSQDPASQRSAPLNSTKQGSTKQDATKEEVA</sequence>
<name>A0ABN5PCT9_9VIBR</name>
<dbReference type="EMBL" id="CP032093">
    <property type="protein sequence ID" value="AXY01100.1"/>
    <property type="molecule type" value="Genomic_DNA"/>
</dbReference>
<reference evidence="3 4" key="1">
    <citation type="submission" date="2018-08" db="EMBL/GenBank/DDBJ databases">
        <title>Genomic taxonomy of the Vibrionaceae family.</title>
        <authorList>
            <person name="Gomez-Gil B."/>
            <person name="Tanaka M."/>
            <person name="Sawabe T."/>
            <person name="Enciso-Ibarra K."/>
        </authorList>
    </citation>
    <scope>NUCLEOTIDE SEQUENCE [LARGE SCALE GENOMIC DNA]</scope>
    <source>
        <strain evidence="3 4">CAIM 1831</strain>
    </source>
</reference>
<accession>A0ABN5PCT9</accession>
<feature type="domain" description="Glycosyl transferase family 1" evidence="2">
    <location>
        <begin position="238"/>
        <end position="395"/>
    </location>
</feature>
<organism evidence="3 4">
    <name type="scientific">Vibrio alfacsensis</name>
    <dbReference type="NCBI Taxonomy" id="1074311"/>
    <lineage>
        <taxon>Bacteria</taxon>
        <taxon>Pseudomonadati</taxon>
        <taxon>Pseudomonadota</taxon>
        <taxon>Gammaproteobacteria</taxon>
        <taxon>Vibrionales</taxon>
        <taxon>Vibrionaceae</taxon>
        <taxon>Vibrio</taxon>
    </lineage>
</organism>
<protein>
    <submittedName>
        <fullName evidence="3">Glycosyltransferase family 1 protein</fullName>
    </submittedName>
</protein>
<feature type="region of interest" description="Disordered" evidence="1">
    <location>
        <begin position="213"/>
        <end position="242"/>
    </location>
</feature>
<feature type="region of interest" description="Disordered" evidence="1">
    <location>
        <begin position="419"/>
        <end position="445"/>
    </location>
</feature>
<dbReference type="Proteomes" id="UP000262832">
    <property type="component" value="Chromosome I"/>
</dbReference>
<dbReference type="Pfam" id="PF00534">
    <property type="entry name" value="Glycos_transf_1"/>
    <property type="match status" value="1"/>
</dbReference>
<evidence type="ECO:0000313" key="3">
    <source>
        <dbReference type="EMBL" id="AXY01100.1"/>
    </source>
</evidence>
<dbReference type="InterPro" id="IPR001296">
    <property type="entry name" value="Glyco_trans_1"/>
</dbReference>
<evidence type="ECO:0000259" key="2">
    <source>
        <dbReference type="Pfam" id="PF00534"/>
    </source>
</evidence>
<evidence type="ECO:0000313" key="4">
    <source>
        <dbReference type="Proteomes" id="UP000262832"/>
    </source>
</evidence>
<dbReference type="SUPFAM" id="SSF53756">
    <property type="entry name" value="UDP-Glycosyltransferase/glycogen phosphorylase"/>
    <property type="match status" value="1"/>
</dbReference>
<proteinExistence type="predicted"/>